<evidence type="ECO:0000313" key="2">
    <source>
        <dbReference type="EMBL" id="GJJ77059.1"/>
    </source>
</evidence>
<dbReference type="PRINTS" id="PR00326">
    <property type="entry name" value="GTP1OBG"/>
</dbReference>
<dbReference type="Proteomes" id="UP000827284">
    <property type="component" value="Unassembled WGS sequence"/>
</dbReference>
<reference evidence="2" key="1">
    <citation type="submission" date="2021-11" db="EMBL/GenBank/DDBJ databases">
        <authorList>
            <person name="Herlambang A."/>
            <person name="Guo Y."/>
            <person name="Takashima Y."/>
            <person name="Nishizawa T."/>
        </authorList>
    </citation>
    <scope>NUCLEOTIDE SEQUENCE</scope>
    <source>
        <strain evidence="2">E1425</strain>
    </source>
</reference>
<dbReference type="SUPFAM" id="SSF52540">
    <property type="entry name" value="P-loop containing nucleoside triphosphate hydrolases"/>
    <property type="match status" value="1"/>
</dbReference>
<proteinExistence type="predicted"/>
<accession>A0A9P3HHY0</accession>
<keyword evidence="3" id="KW-1185">Reference proteome</keyword>
<comment type="caution">
    <text evidence="2">The sequence shown here is derived from an EMBL/GenBank/DDBJ whole genome shotgun (WGS) entry which is preliminary data.</text>
</comment>
<evidence type="ECO:0000259" key="1">
    <source>
        <dbReference type="Pfam" id="PF01926"/>
    </source>
</evidence>
<gene>
    <name evidence="2" type="ORF">EMPS_09418</name>
</gene>
<name>A0A9P3HHY0_9FUNG</name>
<organism evidence="2 3">
    <name type="scientific">Entomortierella parvispora</name>
    <dbReference type="NCBI Taxonomy" id="205924"/>
    <lineage>
        <taxon>Eukaryota</taxon>
        <taxon>Fungi</taxon>
        <taxon>Fungi incertae sedis</taxon>
        <taxon>Mucoromycota</taxon>
        <taxon>Mortierellomycotina</taxon>
        <taxon>Mortierellomycetes</taxon>
        <taxon>Mortierellales</taxon>
        <taxon>Mortierellaceae</taxon>
        <taxon>Entomortierella</taxon>
    </lineage>
</organism>
<dbReference type="InterPro" id="IPR027417">
    <property type="entry name" value="P-loop_NTPase"/>
</dbReference>
<protein>
    <recommendedName>
        <fullName evidence="1">G domain-containing protein</fullName>
    </recommendedName>
</protein>
<dbReference type="GO" id="GO:0005525">
    <property type="term" value="F:GTP binding"/>
    <property type="evidence" value="ECO:0007669"/>
    <property type="project" value="InterPro"/>
</dbReference>
<dbReference type="Gene3D" id="3.40.50.300">
    <property type="entry name" value="P-loop containing nucleotide triphosphate hydrolases"/>
    <property type="match status" value="1"/>
</dbReference>
<dbReference type="Pfam" id="PF01926">
    <property type="entry name" value="MMR_HSR1"/>
    <property type="match status" value="1"/>
</dbReference>
<dbReference type="OrthoDB" id="8954335at2759"/>
<evidence type="ECO:0000313" key="3">
    <source>
        <dbReference type="Proteomes" id="UP000827284"/>
    </source>
</evidence>
<dbReference type="EMBL" id="BQFW01000013">
    <property type="protein sequence ID" value="GJJ77059.1"/>
    <property type="molecule type" value="Genomic_DNA"/>
</dbReference>
<feature type="domain" description="G" evidence="1">
    <location>
        <begin position="11"/>
        <end position="120"/>
    </location>
</feature>
<dbReference type="AlphaFoldDB" id="A0A9P3HHY0"/>
<reference evidence="2" key="2">
    <citation type="journal article" date="2022" name="Microbiol. Resour. Announc.">
        <title>Whole-Genome Sequence of Entomortierella parvispora E1425, a Mucoromycotan Fungus Associated with Burkholderiaceae-Related Endosymbiotic Bacteria.</title>
        <authorList>
            <person name="Herlambang A."/>
            <person name="Guo Y."/>
            <person name="Takashima Y."/>
            <person name="Narisawa K."/>
            <person name="Ohta H."/>
            <person name="Nishizawa T."/>
        </authorList>
    </citation>
    <scope>NUCLEOTIDE SEQUENCE</scope>
    <source>
        <strain evidence="2">E1425</strain>
    </source>
</reference>
<sequence>MNTFFTKKASVIMVGNPGAGKSAILNALGGDFPSGFSDLHGMTTRVSHNDVKIEDRSFRLVDTPGISDPGEGGQGDERTNIRLKMLQEAMNDGLVCAIFFVISPRNGRIEPGTLALMQLVLNSMKKGPKVGLIINQVMPGHLDQVQSESYIAAVRKVLEENKADLTFLDKQPHLVLADHEDGFSEQDRHDIKHYILGFKPKEVQIHDMLAKSLRIILMLLMAILQQAMH</sequence>
<dbReference type="InterPro" id="IPR006073">
    <property type="entry name" value="GTP-bd"/>
</dbReference>